<evidence type="ECO:0000256" key="5">
    <source>
        <dbReference type="ARBA" id="ARBA00022989"/>
    </source>
</evidence>
<feature type="domain" description="PpiC" evidence="12">
    <location>
        <begin position="264"/>
        <end position="367"/>
    </location>
</feature>
<dbReference type="InterPro" id="IPR027304">
    <property type="entry name" value="Trigger_fact/SurA_dom_sf"/>
</dbReference>
<keyword evidence="14" id="KW-1185">Reference proteome</keyword>
<proteinExistence type="inferred from homology"/>
<keyword evidence="11 13" id="KW-0413">Isomerase</keyword>
<sequence length="636" mass="69075">MFDAVRNNKRIVQVFLALIALPFAFFGVESYVRNAGGDGDVAKVGKTTISAQEFQRAYREQQERLRGALGANFDAKMFDTPEARLNVVNGLVDQRVLLLEAAKGRLYASDAQLAQVITRIPALQEDGQFSQAKYEQALKAQGLTIQGFEAQLRQDLTLQQVVGAVADTGLVAKAQAAQVLRIQMENREVAAYLLNPSQFVAKAKVDEAAARKYYDANGAQFQVPEQVKAEYVVLSADALKAQSAVGDAEVKAWYDSHQDRYQQAEERRASHILIMAEAAAPAADKAKAKAKAEALLAELKANPAKFAEIAKKESQDPGSAANGGDLGFFVRGAMVKPFADTVFSLKEGETSGVVQTDYGYHIIKLTGIKPGKVKPFEAVKGEIEAELKAQAAARKYAEAAENFSNLVYEQSDSLKPAADKFKLTIQTSAWLTRNAAPADAAQAASAANPKVLDALFADDALKNKRNTAAVEVAPNTLVAARVLEHKPASQHPFDEVKAAIIEQLTRQEVLKLVKAEGESQLAKLQSGEDKLAWSPAKGVSRMSPSQLPREALVALFKADVKKLPAYVGVELPGNGYGLFKITKVERPEKVDDTQVARLQEQYAQFAAQQDTAAYLAALRKKYGVEIHKAALENKER</sequence>
<dbReference type="Gene3D" id="1.10.4030.10">
    <property type="entry name" value="Porin chaperone SurA, peptide-binding domain"/>
    <property type="match status" value="1"/>
</dbReference>
<dbReference type="Pfam" id="PF13616">
    <property type="entry name" value="Rotamase_3"/>
    <property type="match status" value="1"/>
</dbReference>
<dbReference type="AlphaFoldDB" id="A0A5C1E8Y1"/>
<dbReference type="InterPro" id="IPR000297">
    <property type="entry name" value="PPIase_PpiC"/>
</dbReference>
<keyword evidence="5" id="KW-1133">Transmembrane helix</keyword>
<protein>
    <recommendedName>
        <fullName evidence="9">Periplasmic chaperone PpiD</fullName>
    </recommendedName>
    <alternativeName>
        <fullName evidence="10">Periplasmic folding chaperone</fullName>
    </alternativeName>
</protein>
<evidence type="ECO:0000256" key="3">
    <source>
        <dbReference type="ARBA" id="ARBA00022519"/>
    </source>
</evidence>
<gene>
    <name evidence="13" type="primary">ppiD</name>
    <name evidence="13" type="ORF">OTERR_11910</name>
</gene>
<name>A0A5C1E8Y1_9RHOO</name>
<keyword evidence="2" id="KW-1003">Cell membrane</keyword>
<evidence type="ECO:0000256" key="6">
    <source>
        <dbReference type="ARBA" id="ARBA00023136"/>
    </source>
</evidence>
<dbReference type="EMBL" id="CP022579">
    <property type="protein sequence ID" value="QEL64667.1"/>
    <property type="molecule type" value="Genomic_DNA"/>
</dbReference>
<evidence type="ECO:0000256" key="10">
    <source>
        <dbReference type="ARBA" id="ARBA00042775"/>
    </source>
</evidence>
<evidence type="ECO:0000313" key="14">
    <source>
        <dbReference type="Proteomes" id="UP000323671"/>
    </source>
</evidence>
<reference evidence="13 14" key="1">
    <citation type="submission" date="2017-07" db="EMBL/GenBank/DDBJ databases">
        <title>Complete genome sequence of Oryzomicrobium terrae TPP412.</title>
        <authorList>
            <person name="Chiu L.-W."/>
            <person name="Lo K.-J."/>
            <person name="Tsai Y.-M."/>
            <person name="Lin S.-S."/>
            <person name="Kuo C.-H."/>
            <person name="Liu C.-T."/>
        </authorList>
    </citation>
    <scope>NUCLEOTIDE SEQUENCE [LARGE SCALE GENOMIC DNA]</scope>
    <source>
        <strain evidence="13 14">TPP412</strain>
    </source>
</reference>
<evidence type="ECO:0000256" key="4">
    <source>
        <dbReference type="ARBA" id="ARBA00022692"/>
    </source>
</evidence>
<keyword evidence="4" id="KW-0812">Transmembrane</keyword>
<evidence type="ECO:0000256" key="8">
    <source>
        <dbReference type="ARBA" id="ARBA00038408"/>
    </source>
</evidence>
<evidence type="ECO:0000256" key="1">
    <source>
        <dbReference type="ARBA" id="ARBA00004382"/>
    </source>
</evidence>
<dbReference type="PANTHER" id="PTHR47529">
    <property type="entry name" value="PEPTIDYL-PROLYL CIS-TRANS ISOMERASE D"/>
    <property type="match status" value="1"/>
</dbReference>
<dbReference type="SUPFAM" id="SSF54534">
    <property type="entry name" value="FKBP-like"/>
    <property type="match status" value="1"/>
</dbReference>
<comment type="similarity">
    <text evidence="8">Belongs to the PpiD chaperone family.</text>
</comment>
<keyword evidence="3" id="KW-0997">Cell inner membrane</keyword>
<evidence type="ECO:0000256" key="11">
    <source>
        <dbReference type="PROSITE-ProRule" id="PRU00278"/>
    </source>
</evidence>
<dbReference type="GO" id="GO:0003755">
    <property type="term" value="F:peptidyl-prolyl cis-trans isomerase activity"/>
    <property type="evidence" value="ECO:0007669"/>
    <property type="project" value="UniProtKB-KW"/>
</dbReference>
<dbReference type="SUPFAM" id="SSF109998">
    <property type="entry name" value="Triger factor/SurA peptide-binding domain-like"/>
    <property type="match status" value="1"/>
</dbReference>
<evidence type="ECO:0000259" key="12">
    <source>
        <dbReference type="PROSITE" id="PS50198"/>
    </source>
</evidence>
<comment type="subcellular location">
    <subcellularLocation>
        <location evidence="1">Cell inner membrane</location>
        <topology evidence="1">Single-pass type II membrane protein</topology>
        <orientation evidence="1">Periplasmic side</orientation>
    </subcellularLocation>
</comment>
<dbReference type="RefSeq" id="WP_149425147.1">
    <property type="nucleotide sequence ID" value="NZ_CP022579.1"/>
</dbReference>
<keyword evidence="6" id="KW-0472">Membrane</keyword>
<dbReference type="InterPro" id="IPR052029">
    <property type="entry name" value="PpiD_chaperone"/>
</dbReference>
<dbReference type="Gene3D" id="3.10.50.40">
    <property type="match status" value="1"/>
</dbReference>
<evidence type="ECO:0000313" key="13">
    <source>
        <dbReference type="EMBL" id="QEL64667.1"/>
    </source>
</evidence>
<evidence type="ECO:0000256" key="7">
    <source>
        <dbReference type="ARBA" id="ARBA00023186"/>
    </source>
</evidence>
<dbReference type="Pfam" id="PF13624">
    <property type="entry name" value="SurA_N_3"/>
    <property type="match status" value="1"/>
</dbReference>
<dbReference type="InterPro" id="IPR046357">
    <property type="entry name" value="PPIase_dom_sf"/>
</dbReference>
<keyword evidence="11" id="KW-0697">Rotamase</keyword>
<dbReference type="KEGG" id="otr:OTERR_11910"/>
<dbReference type="PANTHER" id="PTHR47529:SF1">
    <property type="entry name" value="PERIPLASMIC CHAPERONE PPID"/>
    <property type="match status" value="1"/>
</dbReference>
<dbReference type="GO" id="GO:0005886">
    <property type="term" value="C:plasma membrane"/>
    <property type="evidence" value="ECO:0007669"/>
    <property type="project" value="UniProtKB-SubCell"/>
</dbReference>
<organism evidence="13 14">
    <name type="scientific">Oryzomicrobium terrae</name>
    <dbReference type="NCBI Taxonomy" id="1735038"/>
    <lineage>
        <taxon>Bacteria</taxon>
        <taxon>Pseudomonadati</taxon>
        <taxon>Pseudomonadota</taxon>
        <taxon>Betaproteobacteria</taxon>
        <taxon>Rhodocyclales</taxon>
        <taxon>Rhodocyclaceae</taxon>
        <taxon>Oryzomicrobium</taxon>
    </lineage>
</organism>
<keyword evidence="7" id="KW-0143">Chaperone</keyword>
<evidence type="ECO:0000256" key="9">
    <source>
        <dbReference type="ARBA" id="ARBA00040743"/>
    </source>
</evidence>
<dbReference type="PROSITE" id="PS50198">
    <property type="entry name" value="PPIC_PPIASE_2"/>
    <property type="match status" value="1"/>
</dbReference>
<evidence type="ECO:0000256" key="2">
    <source>
        <dbReference type="ARBA" id="ARBA00022475"/>
    </source>
</evidence>
<dbReference type="Proteomes" id="UP000323671">
    <property type="component" value="Chromosome"/>
</dbReference>
<accession>A0A5C1E8Y1</accession>